<dbReference type="RefSeq" id="WP_115824228.1">
    <property type="nucleotide sequence ID" value="NZ_QUAE01000013.1"/>
</dbReference>
<evidence type="ECO:0000256" key="6">
    <source>
        <dbReference type="ARBA" id="ARBA00022989"/>
    </source>
</evidence>
<feature type="domain" description="Mechanosensitive ion channel MscS" evidence="9">
    <location>
        <begin position="102"/>
        <end position="166"/>
    </location>
</feature>
<dbReference type="Proteomes" id="UP000256305">
    <property type="component" value="Unassembled WGS sequence"/>
</dbReference>
<evidence type="ECO:0000313" key="10">
    <source>
        <dbReference type="EMBL" id="REJ08092.1"/>
    </source>
</evidence>
<dbReference type="InterPro" id="IPR010920">
    <property type="entry name" value="LSM_dom_sf"/>
</dbReference>
<dbReference type="InterPro" id="IPR011014">
    <property type="entry name" value="MscS_channel_TM-2"/>
</dbReference>
<name>A0A3E0J593_9BACI</name>
<evidence type="ECO:0000313" key="11">
    <source>
        <dbReference type="Proteomes" id="UP000256305"/>
    </source>
</evidence>
<dbReference type="Gene3D" id="1.10.287.1260">
    <property type="match status" value="1"/>
</dbReference>
<protein>
    <submittedName>
        <fullName evidence="10">Mechanosensitive ion channel family protein</fullName>
    </submittedName>
</protein>
<evidence type="ECO:0000256" key="3">
    <source>
        <dbReference type="ARBA" id="ARBA00008017"/>
    </source>
</evidence>
<dbReference type="InterPro" id="IPR006685">
    <property type="entry name" value="MscS_channel_2nd"/>
</dbReference>
<sequence>MSLAEFNAYLEEHAVIRLLLIAAILFVVVLILRKVIHTFFKKTDFIEERKENTLESMLNSIISYVALIGFILIVLDEFTSIEKLLAGAGVIGIIVGFGAQSLIKDFFAGLFLLYEKQLHKGDFISVNNTFHGTVEDIGLRFLKVRQWSGKLLTISNGQINTIENYNFEYMRVIEKVTTSFHQDPKQAYQVLEKACERLNEELHEYLKKDLTDKPYEPFQVYGMSSLNHEHRGYEYTVIGMVNDLVYWTAAKKTRLILAEELFENNIFMAEQRVELNSSGHEDHHFTSNEKLT</sequence>
<proteinExistence type="inferred from homology"/>
<dbReference type="GO" id="GO:0005886">
    <property type="term" value="C:plasma membrane"/>
    <property type="evidence" value="ECO:0007669"/>
    <property type="project" value="UniProtKB-SubCell"/>
</dbReference>
<feature type="transmembrane region" description="Helical" evidence="8">
    <location>
        <begin position="87"/>
        <end position="114"/>
    </location>
</feature>
<evidence type="ECO:0000259" key="9">
    <source>
        <dbReference type="Pfam" id="PF00924"/>
    </source>
</evidence>
<dbReference type="Gene3D" id="2.30.30.60">
    <property type="match status" value="1"/>
</dbReference>
<comment type="subcellular location">
    <subcellularLocation>
        <location evidence="2">Cell membrane</location>
    </subcellularLocation>
    <subcellularLocation>
        <location evidence="1">Membrane</location>
        <topology evidence="1">Multi-pass membrane protein</topology>
    </subcellularLocation>
</comment>
<dbReference type="Pfam" id="PF00924">
    <property type="entry name" value="MS_channel_2nd"/>
    <property type="match status" value="1"/>
</dbReference>
<dbReference type="AlphaFoldDB" id="A0A3E0J593"/>
<feature type="transmembrane region" description="Helical" evidence="8">
    <location>
        <begin position="57"/>
        <end position="75"/>
    </location>
</feature>
<reference evidence="10 11" key="1">
    <citation type="submission" date="2018-08" db="EMBL/GenBank/DDBJ databases">
        <title>Genome sequence of Halobacillus trueperi KCTC 3686.</title>
        <authorList>
            <person name="Cho K.H."/>
            <person name="Kwak M.-J."/>
            <person name="Kim B.-Y."/>
            <person name="Chun J."/>
        </authorList>
    </citation>
    <scope>NUCLEOTIDE SEQUENCE [LARGE SCALE GENOMIC DNA]</scope>
    <source>
        <strain evidence="10 11">KCTC 3686</strain>
    </source>
</reference>
<comment type="similarity">
    <text evidence="3">Belongs to the MscS (TC 1.A.23) family.</text>
</comment>
<keyword evidence="5 8" id="KW-0812">Transmembrane</keyword>
<accession>A0A3E0J593</accession>
<dbReference type="EMBL" id="QUAE01000013">
    <property type="protein sequence ID" value="REJ08092.1"/>
    <property type="molecule type" value="Genomic_DNA"/>
</dbReference>
<feature type="transmembrane region" description="Helical" evidence="8">
    <location>
        <begin position="15"/>
        <end position="36"/>
    </location>
</feature>
<evidence type="ECO:0000256" key="7">
    <source>
        <dbReference type="ARBA" id="ARBA00023136"/>
    </source>
</evidence>
<dbReference type="GO" id="GO:0008381">
    <property type="term" value="F:mechanosensitive monoatomic ion channel activity"/>
    <property type="evidence" value="ECO:0007669"/>
    <property type="project" value="InterPro"/>
</dbReference>
<dbReference type="SUPFAM" id="SSF82861">
    <property type="entry name" value="Mechanosensitive channel protein MscS (YggB), transmembrane region"/>
    <property type="match status" value="1"/>
</dbReference>
<dbReference type="Gene3D" id="3.30.70.100">
    <property type="match status" value="1"/>
</dbReference>
<dbReference type="InterPro" id="IPR045276">
    <property type="entry name" value="YbiO_bact"/>
</dbReference>
<keyword evidence="11" id="KW-1185">Reference proteome</keyword>
<keyword evidence="4" id="KW-1003">Cell membrane</keyword>
<dbReference type="PANTHER" id="PTHR30460">
    <property type="entry name" value="MODERATE CONDUCTANCE MECHANOSENSITIVE CHANNEL YBIO"/>
    <property type="match status" value="1"/>
</dbReference>
<keyword evidence="7 8" id="KW-0472">Membrane</keyword>
<evidence type="ECO:0000256" key="4">
    <source>
        <dbReference type="ARBA" id="ARBA00022475"/>
    </source>
</evidence>
<gene>
    <name evidence="10" type="ORF">DYE48_14355</name>
</gene>
<evidence type="ECO:0000256" key="2">
    <source>
        <dbReference type="ARBA" id="ARBA00004236"/>
    </source>
</evidence>
<evidence type="ECO:0000256" key="1">
    <source>
        <dbReference type="ARBA" id="ARBA00004141"/>
    </source>
</evidence>
<comment type="caution">
    <text evidence="10">The sequence shown here is derived from an EMBL/GenBank/DDBJ whole genome shotgun (WGS) entry which is preliminary data.</text>
</comment>
<evidence type="ECO:0000256" key="8">
    <source>
        <dbReference type="SAM" id="Phobius"/>
    </source>
</evidence>
<dbReference type="SUPFAM" id="SSF50182">
    <property type="entry name" value="Sm-like ribonucleoproteins"/>
    <property type="match status" value="1"/>
</dbReference>
<dbReference type="PANTHER" id="PTHR30460:SF1">
    <property type="entry name" value="MECHANOSENSITIVE ION CHANNEL"/>
    <property type="match status" value="1"/>
</dbReference>
<keyword evidence="6 8" id="KW-1133">Transmembrane helix</keyword>
<evidence type="ECO:0000256" key="5">
    <source>
        <dbReference type="ARBA" id="ARBA00022692"/>
    </source>
</evidence>
<organism evidence="10 11">
    <name type="scientific">Halobacillus trueperi</name>
    <dbReference type="NCBI Taxonomy" id="156205"/>
    <lineage>
        <taxon>Bacteria</taxon>
        <taxon>Bacillati</taxon>
        <taxon>Bacillota</taxon>
        <taxon>Bacilli</taxon>
        <taxon>Bacillales</taxon>
        <taxon>Bacillaceae</taxon>
        <taxon>Halobacillus</taxon>
    </lineage>
</organism>
<dbReference type="InterPro" id="IPR023408">
    <property type="entry name" value="MscS_beta-dom_sf"/>
</dbReference>